<dbReference type="InterPro" id="IPR047187">
    <property type="entry name" value="SF1_C_Upf1"/>
</dbReference>
<name>A0A8J7MAX5_9BACT</name>
<evidence type="ECO:0000313" key="10">
    <source>
        <dbReference type="Proteomes" id="UP000624703"/>
    </source>
</evidence>
<keyword evidence="5 9" id="KW-0067">ATP-binding</keyword>
<proteinExistence type="inferred from homology"/>
<dbReference type="Pfam" id="PF13087">
    <property type="entry name" value="AAA_12"/>
    <property type="match status" value="1"/>
</dbReference>
<dbReference type="Proteomes" id="UP000624703">
    <property type="component" value="Unassembled WGS sequence"/>
</dbReference>
<dbReference type="RefSeq" id="WP_200310203.1">
    <property type="nucleotide sequence ID" value="NZ_JAENIM010000016.1"/>
</dbReference>
<keyword evidence="2" id="KW-0547">Nucleotide-binding</keyword>
<evidence type="ECO:0000256" key="4">
    <source>
        <dbReference type="ARBA" id="ARBA00022806"/>
    </source>
</evidence>
<dbReference type="PANTHER" id="PTHR43788">
    <property type="entry name" value="DNA2/NAM7 HELICASE FAMILY MEMBER"/>
    <property type="match status" value="1"/>
</dbReference>
<dbReference type="SUPFAM" id="SSF52540">
    <property type="entry name" value="P-loop containing nucleoside triphosphate hydrolases"/>
    <property type="match status" value="1"/>
</dbReference>
<evidence type="ECO:0000256" key="2">
    <source>
        <dbReference type="ARBA" id="ARBA00022741"/>
    </source>
</evidence>
<dbReference type="Pfam" id="PF13086">
    <property type="entry name" value="AAA_11"/>
    <property type="match status" value="1"/>
</dbReference>
<evidence type="ECO:0000313" key="9">
    <source>
        <dbReference type="EMBL" id="MBK1790164.1"/>
    </source>
</evidence>
<evidence type="ECO:0000256" key="6">
    <source>
        <dbReference type="SAM" id="Coils"/>
    </source>
</evidence>
<keyword evidence="3" id="KW-0378">Hydrolase</keyword>
<gene>
    <name evidence="9" type="ORF">JIN82_03225</name>
</gene>
<evidence type="ECO:0000256" key="5">
    <source>
        <dbReference type="ARBA" id="ARBA00022840"/>
    </source>
</evidence>
<dbReference type="CDD" id="cd18808">
    <property type="entry name" value="SF1_C_Upf1"/>
    <property type="match status" value="1"/>
</dbReference>
<sequence>MTQQQIKATQILKAWHRVEFFQTYSLPEDSTQDNSSTKISTEEFFKYGNSILPWLNAKLLKKDKSCSTKTVYTLHLGLFDTAVISDVIKQHTASITSGSISATELEQRLEINGLSCFAKLEIDEFGTPQPESLSVSSLPWAIGMLINGQLDEMSFGTLSEDSQNLKESIYQIFSILPACSHDSKIQCLDSHAINQICVTLYKWAGLTQSQIANSGSAPKYIFQIHSREIRIPAKKDETSEDETSEDENASNQLPILNSFYIRDLEIAIKTISSGTAGKGLLRYLGLPAAHDIDLYSQEALPKIAEQLHPSLTPEGRWPSPPVHNMSLMQQFAVNTAFEDLKEEGILSVNGPPGTGKTTLLRDIIAQNLVGRAKELSRLDNAQAGLNKDGSLIDALTGFEMVVASSNNAAVENISKELPQNKSIDENYADCSYLQPVANQIAAKKDKSKKLQPINNIPEQSWGMISAILGAKRNRSTFTSRLFFENHWGRNPPEARNKPNDFLNFWQFRKLYKGPTFKEAKDNFNARIKDFKQANAQIQEFEALLKSCDPKKYQNIKNEISEKIDLAKSAEENLHYKLGELKFTQANLELKLSIEETSLEKARLDQPNVIARILNFKSNKIYTKNLKTILEAIEKIKRELSETNRIIHTRHTSLKSLQIEQLGFSDELDNIITEHETKLAKLSKQSIQFEALSKPDYTQSIGDADVQRNAFWQGEQINNIRSKVFIAAMQLHEAWLIEASDDNAFRAQIYGIPNLLQGKKTASSVSSWQTLFMMVPVVSTTFAAMGSMFSDVPINTLGWLMIDEAGQAVPQAAIGGIMRSKRTIVVGDPLQIEPVFTSPPDLVNYLMSSKLGKEGGHWSPSSVSVQQLADRINPHGGKLNETWLGVPLRVHRRCIEPMFSISNQIAYSNRMIHGSPNEDAIKQKKHTALGPNNWINSNGKCTFKQFTDSLAGDVLDLLIKATSKGVSLNSFYIITPFKAVKAELIAKLKQDDSLLQIGFGGRRAALNNFLNKNIGTVHTFQGKENDTVILVLGCDDSSIGGANWAASKPNLLNVAVTRAKKHLFVVGNSEIWSKMKHFNQLHQKVHSLNANETSIV</sequence>
<dbReference type="GO" id="GO:0016787">
    <property type="term" value="F:hydrolase activity"/>
    <property type="evidence" value="ECO:0007669"/>
    <property type="project" value="UniProtKB-KW"/>
</dbReference>
<dbReference type="InterPro" id="IPR041677">
    <property type="entry name" value="DNA2/NAM7_AAA_11"/>
</dbReference>
<dbReference type="GO" id="GO:0005524">
    <property type="term" value="F:ATP binding"/>
    <property type="evidence" value="ECO:0007669"/>
    <property type="project" value="UniProtKB-KW"/>
</dbReference>
<dbReference type="InterPro" id="IPR027417">
    <property type="entry name" value="P-loop_NTPase"/>
</dbReference>
<feature type="domain" description="DNA2/NAM7 helicase-like C-terminal" evidence="8">
    <location>
        <begin position="887"/>
        <end position="1068"/>
    </location>
</feature>
<protein>
    <submittedName>
        <fullName evidence="9">ATP-binding protein</fullName>
    </submittedName>
</protein>
<comment type="caution">
    <text evidence="9">The sequence shown here is derived from an EMBL/GenBank/DDBJ whole genome shotgun (WGS) entry which is preliminary data.</text>
</comment>
<dbReference type="GO" id="GO:0043139">
    <property type="term" value="F:5'-3' DNA helicase activity"/>
    <property type="evidence" value="ECO:0007669"/>
    <property type="project" value="TreeGrafter"/>
</dbReference>
<reference evidence="9" key="1">
    <citation type="submission" date="2021-01" db="EMBL/GenBank/DDBJ databases">
        <title>Modified the classification status of verrucomicrobia.</title>
        <authorList>
            <person name="Feng X."/>
        </authorList>
    </citation>
    <scope>NUCLEOTIDE SEQUENCE</scope>
    <source>
        <strain evidence="9">_KCTC 22039</strain>
    </source>
</reference>
<evidence type="ECO:0000259" key="7">
    <source>
        <dbReference type="Pfam" id="PF13086"/>
    </source>
</evidence>
<dbReference type="EMBL" id="JAENIM010000016">
    <property type="protein sequence ID" value="MBK1790164.1"/>
    <property type="molecule type" value="Genomic_DNA"/>
</dbReference>
<evidence type="ECO:0000256" key="3">
    <source>
        <dbReference type="ARBA" id="ARBA00022801"/>
    </source>
</evidence>
<organism evidence="9 10">
    <name type="scientific">Persicirhabdus sediminis</name>
    <dbReference type="NCBI Taxonomy" id="454144"/>
    <lineage>
        <taxon>Bacteria</taxon>
        <taxon>Pseudomonadati</taxon>
        <taxon>Verrucomicrobiota</taxon>
        <taxon>Verrucomicrobiia</taxon>
        <taxon>Verrucomicrobiales</taxon>
        <taxon>Verrucomicrobiaceae</taxon>
        <taxon>Persicirhabdus</taxon>
    </lineage>
</organism>
<accession>A0A8J7MAX5</accession>
<evidence type="ECO:0000259" key="8">
    <source>
        <dbReference type="Pfam" id="PF13087"/>
    </source>
</evidence>
<keyword evidence="6" id="KW-0175">Coiled coil</keyword>
<dbReference type="PANTHER" id="PTHR43788:SF8">
    <property type="entry name" value="DNA-BINDING PROTEIN SMUBP-2"/>
    <property type="match status" value="1"/>
</dbReference>
<dbReference type="Gene3D" id="3.40.50.300">
    <property type="entry name" value="P-loop containing nucleotide triphosphate hydrolases"/>
    <property type="match status" value="2"/>
</dbReference>
<dbReference type="InterPro" id="IPR041679">
    <property type="entry name" value="DNA2/NAM7-like_C"/>
</dbReference>
<keyword evidence="4" id="KW-0347">Helicase</keyword>
<dbReference type="AlphaFoldDB" id="A0A8J7MAX5"/>
<dbReference type="InterPro" id="IPR050534">
    <property type="entry name" value="Coronavir_polyprotein_1ab"/>
</dbReference>
<feature type="domain" description="DNA2/NAM7 helicase helicase" evidence="7">
    <location>
        <begin position="340"/>
        <end position="837"/>
    </location>
</feature>
<evidence type="ECO:0000256" key="1">
    <source>
        <dbReference type="ARBA" id="ARBA00007913"/>
    </source>
</evidence>
<keyword evidence="10" id="KW-1185">Reference proteome</keyword>
<comment type="similarity">
    <text evidence="1">Belongs to the DNA2/NAM7 helicase family.</text>
</comment>
<feature type="coiled-coil region" evidence="6">
    <location>
        <begin position="618"/>
        <end position="684"/>
    </location>
</feature>